<evidence type="ECO:0000256" key="4">
    <source>
        <dbReference type="ARBA" id="ARBA00022960"/>
    </source>
</evidence>
<keyword evidence="3" id="KW-0378">Hydrolase</keyword>
<protein>
    <submittedName>
        <fullName evidence="11">D-alanyl-D-alanine carboxypeptidase</fullName>
    </submittedName>
</protein>
<keyword evidence="4" id="KW-0133">Cell shape</keyword>
<keyword evidence="9" id="KW-0812">Transmembrane</keyword>
<evidence type="ECO:0000256" key="1">
    <source>
        <dbReference type="ARBA" id="ARBA00007164"/>
    </source>
</evidence>
<evidence type="ECO:0000313" key="12">
    <source>
        <dbReference type="Proteomes" id="UP001630303"/>
    </source>
</evidence>
<gene>
    <name evidence="11" type="ORF">P5G46_07525</name>
</gene>
<dbReference type="EMBL" id="JAROCE010000002">
    <property type="protein sequence ID" value="MFM2720350.1"/>
    <property type="molecule type" value="Genomic_DNA"/>
</dbReference>
<evidence type="ECO:0000256" key="3">
    <source>
        <dbReference type="ARBA" id="ARBA00022801"/>
    </source>
</evidence>
<keyword evidence="5" id="KW-0573">Peptidoglycan synthesis</keyword>
<feature type="compositionally biased region" description="Basic and acidic residues" evidence="8">
    <location>
        <begin position="1"/>
        <end position="13"/>
    </location>
</feature>
<dbReference type="RefSeq" id="WP_408905376.1">
    <property type="nucleotide sequence ID" value="NZ_JAROCE010000002.1"/>
</dbReference>
<dbReference type="PRINTS" id="PR00725">
    <property type="entry name" value="DADACBPTASE1"/>
</dbReference>
<dbReference type="GO" id="GO:0004180">
    <property type="term" value="F:carboxypeptidase activity"/>
    <property type="evidence" value="ECO:0007669"/>
    <property type="project" value="UniProtKB-KW"/>
</dbReference>
<evidence type="ECO:0000256" key="7">
    <source>
        <dbReference type="RuleBase" id="RU004016"/>
    </source>
</evidence>
<comment type="similarity">
    <text evidence="1 7">Belongs to the peptidase S11 family.</text>
</comment>
<keyword evidence="12" id="KW-1185">Reference proteome</keyword>
<keyword evidence="9" id="KW-0472">Membrane</keyword>
<organism evidence="11 12">
    <name type="scientific">Microbacterium mcarthurae</name>
    <dbReference type="NCBI Taxonomy" id="3035918"/>
    <lineage>
        <taxon>Bacteria</taxon>
        <taxon>Bacillati</taxon>
        <taxon>Actinomycetota</taxon>
        <taxon>Actinomycetes</taxon>
        <taxon>Micrococcales</taxon>
        <taxon>Microbacteriaceae</taxon>
        <taxon>Microbacterium</taxon>
    </lineage>
</organism>
<feature type="transmembrane region" description="Helical" evidence="9">
    <location>
        <begin position="148"/>
        <end position="170"/>
    </location>
</feature>
<dbReference type="InterPro" id="IPR012338">
    <property type="entry name" value="Beta-lactam/transpept-like"/>
</dbReference>
<evidence type="ECO:0000256" key="9">
    <source>
        <dbReference type="SAM" id="Phobius"/>
    </source>
</evidence>
<evidence type="ECO:0000256" key="8">
    <source>
        <dbReference type="SAM" id="MobiDB-lite"/>
    </source>
</evidence>
<keyword evidence="9" id="KW-1133">Transmembrane helix</keyword>
<reference evidence="11 12" key="1">
    <citation type="submission" date="2023-03" db="EMBL/GenBank/DDBJ databases">
        <title>MT1 and MT2 Draft Genomes of Novel Species.</title>
        <authorList>
            <person name="Venkateswaran K."/>
        </authorList>
    </citation>
    <scope>NUCLEOTIDE SEQUENCE [LARGE SCALE GENOMIC DNA]</scope>
    <source>
        <strain evidence="11 12">IF8SW-P5</strain>
    </source>
</reference>
<dbReference type="InterPro" id="IPR001967">
    <property type="entry name" value="Peptidase_S11_N"/>
</dbReference>
<dbReference type="Pfam" id="PF00768">
    <property type="entry name" value="Peptidase_S11"/>
    <property type="match status" value="1"/>
</dbReference>
<evidence type="ECO:0000256" key="6">
    <source>
        <dbReference type="ARBA" id="ARBA00023316"/>
    </source>
</evidence>
<name>A0ABW9GIF5_9MICO</name>
<feature type="compositionally biased region" description="Low complexity" evidence="8">
    <location>
        <begin position="40"/>
        <end position="57"/>
    </location>
</feature>
<keyword evidence="6" id="KW-0961">Cell wall biogenesis/degradation</keyword>
<proteinExistence type="inferred from homology"/>
<keyword evidence="2" id="KW-0732">Signal</keyword>
<accession>A0ABW9GIF5</accession>
<comment type="caution">
    <text evidence="11">The sequence shown here is derived from an EMBL/GenBank/DDBJ whole genome shotgun (WGS) entry which is preliminary data.</text>
</comment>
<dbReference type="InterPro" id="IPR018044">
    <property type="entry name" value="Peptidase_S11"/>
</dbReference>
<feature type="domain" description="Peptidase S11 D-alanyl-D-alanine carboxypeptidase A N-terminal" evidence="10">
    <location>
        <begin position="214"/>
        <end position="397"/>
    </location>
</feature>
<evidence type="ECO:0000313" key="11">
    <source>
        <dbReference type="EMBL" id="MFM2720350.1"/>
    </source>
</evidence>
<sequence length="542" mass="55963">MHDQTPATRRELRAAQADRSTATGAEEPAAASMPELARTPAHPDGPAPAGDVSAAHLPAPEAPAAPVADAPAASAAEASAAPVASAGEAAAPSSERVLIGGPIALTWVDPVAATAPRSAPEFALTPTGPRSPDLLAGRRRRALRPGTVAPPLLLMLLVAVYAAVTLLWPLNAVVPRIQPLVVQPIAAPAAEPAWPGQGEAAIAVQGMPDVLSSANAPESIASITKVVTALLVLERLPLAPGEQGPTYAFTQADSDDYWQYRARGESSLDVPVDGTLTQLQMLQGMLIASANNYAQRLASDIWPSNADFVAAADRYLVERGITGITIVNPTGIEAGNTATPAALITLAEKALQNPVIAEIVRTPELSLPGAGSFRNGNPLLADPGVVGIKTGTLDAWNLLSAKDLTVGTTTVRVYAAVLGQPGPESRDQASRDLYARLAEEIQLRTSVPAGTVVGRVSTLWGEDVALVTAEDAQNVLWNGAAAQPGTALDLGEARDAGASVGELVLTGPLDADTVDVQLETDIDPPSPWWRLTHPLDLFGLND</sequence>
<keyword evidence="11" id="KW-0121">Carboxypeptidase</keyword>
<evidence type="ECO:0000256" key="2">
    <source>
        <dbReference type="ARBA" id="ARBA00022729"/>
    </source>
</evidence>
<evidence type="ECO:0000256" key="5">
    <source>
        <dbReference type="ARBA" id="ARBA00022984"/>
    </source>
</evidence>
<dbReference type="SUPFAM" id="SSF56601">
    <property type="entry name" value="beta-lactamase/transpeptidase-like"/>
    <property type="match status" value="1"/>
</dbReference>
<dbReference type="Gene3D" id="3.40.710.10">
    <property type="entry name" value="DD-peptidase/beta-lactamase superfamily"/>
    <property type="match status" value="1"/>
</dbReference>
<keyword evidence="11" id="KW-0645">Protease</keyword>
<dbReference type="Proteomes" id="UP001630303">
    <property type="component" value="Unassembled WGS sequence"/>
</dbReference>
<feature type="region of interest" description="Disordered" evidence="8">
    <location>
        <begin position="1"/>
        <end position="57"/>
    </location>
</feature>
<evidence type="ECO:0000259" key="10">
    <source>
        <dbReference type="Pfam" id="PF00768"/>
    </source>
</evidence>